<protein>
    <recommendedName>
        <fullName evidence="6">RNA polymerase sigma factor</fullName>
    </recommendedName>
</protein>
<dbReference type="RefSeq" id="WP_204945016.1">
    <property type="nucleotide sequence ID" value="NZ_JAFBBP010000001.1"/>
</dbReference>
<evidence type="ECO:0000313" key="11">
    <source>
        <dbReference type="Proteomes" id="UP000764837"/>
    </source>
</evidence>
<dbReference type="PANTHER" id="PTHR30173">
    <property type="entry name" value="SIGMA 19 FACTOR"/>
    <property type="match status" value="1"/>
</dbReference>
<accession>A0ABS2M1X7</accession>
<evidence type="ECO:0000259" key="8">
    <source>
        <dbReference type="Pfam" id="PF08281"/>
    </source>
</evidence>
<dbReference type="Gene3D" id="3.10.450.50">
    <property type="match status" value="1"/>
</dbReference>
<keyword evidence="3 6" id="KW-0805">Transcription regulation</keyword>
<dbReference type="InterPro" id="IPR036388">
    <property type="entry name" value="WH-like_DNA-bd_sf"/>
</dbReference>
<comment type="caution">
    <text evidence="10">The sequence shown here is derived from an EMBL/GenBank/DDBJ whole genome shotgun (WGS) entry which is preliminary data.</text>
</comment>
<keyword evidence="4 6" id="KW-0731">Sigma factor</keyword>
<dbReference type="Gene3D" id="1.10.1740.10">
    <property type="match status" value="1"/>
</dbReference>
<dbReference type="NCBIfam" id="NF006089">
    <property type="entry name" value="PRK08241.1"/>
    <property type="match status" value="1"/>
</dbReference>
<dbReference type="SUPFAM" id="SSF54427">
    <property type="entry name" value="NTF2-like"/>
    <property type="match status" value="1"/>
</dbReference>
<dbReference type="Proteomes" id="UP000764837">
    <property type="component" value="Unassembled WGS sequence"/>
</dbReference>
<dbReference type="NCBIfam" id="TIGR02937">
    <property type="entry name" value="sigma70-ECF"/>
    <property type="match status" value="1"/>
</dbReference>
<evidence type="ECO:0000256" key="1">
    <source>
        <dbReference type="ARBA" id="ARBA00010641"/>
    </source>
</evidence>
<dbReference type="InterPro" id="IPR000838">
    <property type="entry name" value="RNA_pol_sigma70_ECF_CS"/>
</dbReference>
<dbReference type="Pfam" id="PF12680">
    <property type="entry name" value="SnoaL_2"/>
    <property type="match status" value="1"/>
</dbReference>
<evidence type="ECO:0000256" key="2">
    <source>
        <dbReference type="ARBA" id="ARBA00011344"/>
    </source>
</evidence>
<dbReference type="PROSITE" id="PS01063">
    <property type="entry name" value="SIGMA70_ECF"/>
    <property type="match status" value="1"/>
</dbReference>
<dbReference type="InterPro" id="IPR007627">
    <property type="entry name" value="RNA_pol_sigma70_r2"/>
</dbReference>
<sequence length="316" mass="33704">MGAPAAGALTEAFEGERRGLFAHAYRMLGAYHEAEDVVQDTYVRALRGWGTFERRSSVRTWLYRIATNVCLNVIEGRGRRALSSGLGPDDLGPWLEPLPTDPADLVTARESVRLAFVVGLQHLAPRQRAVLLLREVLAFSAAETGEALGMSVPAVKSALQRARARLAEAAPARDDVLDASSPRARELLGRYMAAWEASDADAFREILRADASIDPVGSPASYDGREACLAFATPAMRTAGDWRMVATEANGQPAAVAWFRGEPFGVAVLTVAEDGILAITLFQNPQVAESFAPAPAPPCCEGSVRSAVGSGSGRLE</sequence>
<keyword evidence="5 6" id="KW-0804">Transcription</keyword>
<dbReference type="InterPro" id="IPR037401">
    <property type="entry name" value="SnoaL-like"/>
</dbReference>
<dbReference type="SUPFAM" id="SSF88946">
    <property type="entry name" value="Sigma2 domain of RNA polymerase sigma factors"/>
    <property type="match status" value="1"/>
</dbReference>
<feature type="domain" description="RNA polymerase sigma factor 70 region 4 type 2" evidence="8">
    <location>
        <begin position="120"/>
        <end position="166"/>
    </location>
</feature>
<evidence type="ECO:0000259" key="7">
    <source>
        <dbReference type="Pfam" id="PF04542"/>
    </source>
</evidence>
<feature type="domain" description="SnoaL-like" evidence="9">
    <location>
        <begin position="190"/>
        <end position="261"/>
    </location>
</feature>
<dbReference type="EMBL" id="JAFBBP010000001">
    <property type="protein sequence ID" value="MBM7494444.1"/>
    <property type="molecule type" value="Genomic_DNA"/>
</dbReference>
<evidence type="ECO:0000259" key="9">
    <source>
        <dbReference type="Pfam" id="PF12680"/>
    </source>
</evidence>
<organism evidence="10 11">
    <name type="scientific">Micromonospora luteifusca</name>
    <dbReference type="NCBI Taxonomy" id="709860"/>
    <lineage>
        <taxon>Bacteria</taxon>
        <taxon>Bacillati</taxon>
        <taxon>Actinomycetota</taxon>
        <taxon>Actinomycetes</taxon>
        <taxon>Micromonosporales</taxon>
        <taxon>Micromonosporaceae</taxon>
        <taxon>Micromonospora</taxon>
    </lineage>
</organism>
<evidence type="ECO:0000256" key="4">
    <source>
        <dbReference type="ARBA" id="ARBA00023082"/>
    </source>
</evidence>
<name>A0ABS2M1X7_9ACTN</name>
<feature type="domain" description="RNA polymerase sigma-70 region 2" evidence="7">
    <location>
        <begin position="15"/>
        <end position="79"/>
    </location>
</feature>
<evidence type="ECO:0000313" key="10">
    <source>
        <dbReference type="EMBL" id="MBM7494444.1"/>
    </source>
</evidence>
<dbReference type="SUPFAM" id="SSF88659">
    <property type="entry name" value="Sigma3 and sigma4 domains of RNA polymerase sigma factors"/>
    <property type="match status" value="1"/>
</dbReference>
<evidence type="ECO:0000256" key="6">
    <source>
        <dbReference type="RuleBase" id="RU000716"/>
    </source>
</evidence>
<dbReference type="InterPro" id="IPR013249">
    <property type="entry name" value="RNA_pol_sigma70_r4_t2"/>
</dbReference>
<dbReference type="InterPro" id="IPR013325">
    <property type="entry name" value="RNA_pol_sigma_r2"/>
</dbReference>
<dbReference type="InterPro" id="IPR014284">
    <property type="entry name" value="RNA_pol_sigma-70_dom"/>
</dbReference>
<dbReference type="Gene3D" id="1.10.10.10">
    <property type="entry name" value="Winged helix-like DNA-binding domain superfamily/Winged helix DNA-binding domain"/>
    <property type="match status" value="1"/>
</dbReference>
<keyword evidence="6" id="KW-0238">DNA-binding</keyword>
<gene>
    <name evidence="10" type="ORF">JOD64_005666</name>
</gene>
<dbReference type="InterPro" id="IPR052704">
    <property type="entry name" value="ECF_Sigma-70_Domain"/>
</dbReference>
<dbReference type="InterPro" id="IPR032710">
    <property type="entry name" value="NTF2-like_dom_sf"/>
</dbReference>
<dbReference type="InterPro" id="IPR013324">
    <property type="entry name" value="RNA_pol_sigma_r3/r4-like"/>
</dbReference>
<comment type="similarity">
    <text evidence="1 6">Belongs to the sigma-70 factor family. ECF subfamily.</text>
</comment>
<keyword evidence="11" id="KW-1185">Reference proteome</keyword>
<evidence type="ECO:0000256" key="5">
    <source>
        <dbReference type="ARBA" id="ARBA00023163"/>
    </source>
</evidence>
<dbReference type="Pfam" id="PF04542">
    <property type="entry name" value="Sigma70_r2"/>
    <property type="match status" value="1"/>
</dbReference>
<reference evidence="10 11" key="1">
    <citation type="submission" date="2021-01" db="EMBL/GenBank/DDBJ databases">
        <title>Sequencing the genomes of 1000 actinobacteria strains.</title>
        <authorList>
            <person name="Klenk H.-P."/>
        </authorList>
    </citation>
    <scope>NUCLEOTIDE SEQUENCE [LARGE SCALE GENOMIC DNA]</scope>
    <source>
        <strain evidence="10 11">DSM 100204</strain>
    </source>
</reference>
<dbReference type="PANTHER" id="PTHR30173:SF36">
    <property type="entry name" value="ECF RNA POLYMERASE SIGMA FACTOR SIGJ"/>
    <property type="match status" value="1"/>
</dbReference>
<proteinExistence type="inferred from homology"/>
<comment type="subunit">
    <text evidence="2">Interacts transiently with the RNA polymerase catalytic core formed by RpoA, RpoB, RpoC and RpoZ (2 alpha, 1 beta, 1 beta' and 1 omega subunit) to form the RNA polymerase holoenzyme that can initiate transcription.</text>
</comment>
<evidence type="ECO:0000256" key="3">
    <source>
        <dbReference type="ARBA" id="ARBA00023015"/>
    </source>
</evidence>
<dbReference type="Pfam" id="PF08281">
    <property type="entry name" value="Sigma70_r4_2"/>
    <property type="match status" value="1"/>
</dbReference>